<evidence type="ECO:0000259" key="1">
    <source>
        <dbReference type="Pfam" id="PF01171"/>
    </source>
</evidence>
<dbReference type="EMBL" id="VSSQ01015653">
    <property type="protein sequence ID" value="MPM56232.1"/>
    <property type="molecule type" value="Genomic_DNA"/>
</dbReference>
<reference evidence="2" key="1">
    <citation type="submission" date="2019-08" db="EMBL/GenBank/DDBJ databases">
        <authorList>
            <person name="Kucharzyk K."/>
            <person name="Murdoch R.W."/>
            <person name="Higgins S."/>
            <person name="Loffler F."/>
        </authorList>
    </citation>
    <scope>NUCLEOTIDE SEQUENCE</scope>
</reference>
<protein>
    <submittedName>
        <fullName evidence="2">tRNA-cytidine(32) 2-sulfurtransferase</fullName>
        <ecNumber evidence="2">2.8.1.-</ecNumber>
    </submittedName>
</protein>
<sequence>MRRGFLYAKAQELGCNKIALGHHFSDVVETTLMGLLYGAQIQAMPPKLHSKNFSGMELIRPLYCVHEEDVIAWKNYNHLQFLQCACRFTEERDAAEDGVGHSKRQEMKVLLRELKKTNPNVEKSIFAAIHGVQLDTMVGVKSQGKEYSFLDLYDRKLKV</sequence>
<dbReference type="Pfam" id="PF01171">
    <property type="entry name" value="ATP_bind_3"/>
    <property type="match status" value="1"/>
</dbReference>
<feature type="domain" description="tRNA(Ile)-lysidine/2-thiocytidine synthase N-terminal" evidence="1">
    <location>
        <begin position="4"/>
        <end position="82"/>
    </location>
</feature>
<dbReference type="AlphaFoldDB" id="A0A645ASI5"/>
<dbReference type="InterPro" id="IPR014729">
    <property type="entry name" value="Rossmann-like_a/b/a_fold"/>
</dbReference>
<dbReference type="SUPFAM" id="SSF52402">
    <property type="entry name" value="Adenine nucleotide alpha hydrolases-like"/>
    <property type="match status" value="1"/>
</dbReference>
<comment type="caution">
    <text evidence="2">The sequence shown here is derived from an EMBL/GenBank/DDBJ whole genome shotgun (WGS) entry which is preliminary data.</text>
</comment>
<dbReference type="InterPro" id="IPR011063">
    <property type="entry name" value="TilS/TtcA_N"/>
</dbReference>
<accession>A0A645ASI5</accession>
<dbReference type="EC" id="2.8.1.-" evidence="2"/>
<dbReference type="PANTHER" id="PTHR43686">
    <property type="entry name" value="SULFURTRANSFERASE-RELATED"/>
    <property type="match status" value="1"/>
</dbReference>
<dbReference type="PANTHER" id="PTHR43686:SF1">
    <property type="entry name" value="AMINOTRAN_5 DOMAIN-CONTAINING PROTEIN"/>
    <property type="match status" value="1"/>
</dbReference>
<proteinExistence type="predicted"/>
<organism evidence="2">
    <name type="scientific">bioreactor metagenome</name>
    <dbReference type="NCBI Taxonomy" id="1076179"/>
    <lineage>
        <taxon>unclassified sequences</taxon>
        <taxon>metagenomes</taxon>
        <taxon>ecological metagenomes</taxon>
    </lineage>
</organism>
<evidence type="ECO:0000313" key="2">
    <source>
        <dbReference type="EMBL" id="MPM56232.1"/>
    </source>
</evidence>
<keyword evidence="2" id="KW-0808">Transferase</keyword>
<gene>
    <name evidence="2" type="primary">ttcA_22</name>
    <name evidence="2" type="ORF">SDC9_103034</name>
</gene>
<dbReference type="Gene3D" id="3.40.50.620">
    <property type="entry name" value="HUPs"/>
    <property type="match status" value="1"/>
</dbReference>
<name>A0A645ASI5_9ZZZZ</name>
<dbReference type="GO" id="GO:0016740">
    <property type="term" value="F:transferase activity"/>
    <property type="evidence" value="ECO:0007669"/>
    <property type="project" value="UniProtKB-KW"/>
</dbReference>